<dbReference type="EMBL" id="MU001638">
    <property type="protein sequence ID" value="KAF2481068.1"/>
    <property type="molecule type" value="Genomic_DNA"/>
</dbReference>
<dbReference type="Proteomes" id="UP000799767">
    <property type="component" value="Unassembled WGS sequence"/>
</dbReference>
<sequence>MADSCCSQLLTLSQQAQAKSCALNDITPQPQRKKDPSCHDHDFANIAPSTSQQAIACSSLTSSPSYQVACPVLKAARLRCACRAAKLNSSALQVCRAQHCHSANVTVSRMYMLCNRSGQCSENYRGLYRWSGVSRRAVSTAAQDLRVGRAHWHSGSPRHVTACTFRDSCSHTGYRARADRLFSTPRLAGQASCIGGRLADSIACAVLS</sequence>
<dbReference type="RefSeq" id="XP_033587638.1">
    <property type="nucleotide sequence ID" value="XM_033729917.1"/>
</dbReference>
<proteinExistence type="predicted"/>
<gene>
    <name evidence="1" type="ORF">BDY17DRAFT_182287</name>
</gene>
<accession>A0A6A6PLU5</accession>
<name>A0A6A6PLU5_9PEZI</name>
<evidence type="ECO:0000313" key="2">
    <source>
        <dbReference type="Proteomes" id="UP000799767"/>
    </source>
</evidence>
<evidence type="ECO:0000313" key="1">
    <source>
        <dbReference type="EMBL" id="KAF2481068.1"/>
    </source>
</evidence>
<protein>
    <submittedName>
        <fullName evidence="1">Uncharacterized protein</fullName>
    </submittedName>
</protein>
<dbReference type="AlphaFoldDB" id="A0A6A6PLU5"/>
<reference evidence="1" key="1">
    <citation type="journal article" date="2020" name="Stud. Mycol.">
        <title>101 Dothideomycetes genomes: a test case for predicting lifestyles and emergence of pathogens.</title>
        <authorList>
            <person name="Haridas S."/>
            <person name="Albert R."/>
            <person name="Binder M."/>
            <person name="Bloem J."/>
            <person name="Labutti K."/>
            <person name="Salamov A."/>
            <person name="Andreopoulos B."/>
            <person name="Baker S."/>
            <person name="Barry K."/>
            <person name="Bills G."/>
            <person name="Bluhm B."/>
            <person name="Cannon C."/>
            <person name="Castanera R."/>
            <person name="Culley D."/>
            <person name="Daum C."/>
            <person name="Ezra D."/>
            <person name="Gonzalez J."/>
            <person name="Henrissat B."/>
            <person name="Kuo A."/>
            <person name="Liang C."/>
            <person name="Lipzen A."/>
            <person name="Lutzoni F."/>
            <person name="Magnuson J."/>
            <person name="Mondo S."/>
            <person name="Nolan M."/>
            <person name="Ohm R."/>
            <person name="Pangilinan J."/>
            <person name="Park H.-J."/>
            <person name="Ramirez L."/>
            <person name="Alfaro M."/>
            <person name="Sun H."/>
            <person name="Tritt A."/>
            <person name="Yoshinaga Y."/>
            <person name="Zwiers L.-H."/>
            <person name="Turgeon B."/>
            <person name="Goodwin S."/>
            <person name="Spatafora J."/>
            <person name="Crous P."/>
            <person name="Grigoriev I."/>
        </authorList>
    </citation>
    <scope>NUCLEOTIDE SEQUENCE</scope>
    <source>
        <strain evidence="1">CBS 113389</strain>
    </source>
</reference>
<keyword evidence="2" id="KW-1185">Reference proteome</keyword>
<dbReference type="GeneID" id="54470919"/>
<organism evidence="1 2">
    <name type="scientific">Neohortaea acidophila</name>
    <dbReference type="NCBI Taxonomy" id="245834"/>
    <lineage>
        <taxon>Eukaryota</taxon>
        <taxon>Fungi</taxon>
        <taxon>Dikarya</taxon>
        <taxon>Ascomycota</taxon>
        <taxon>Pezizomycotina</taxon>
        <taxon>Dothideomycetes</taxon>
        <taxon>Dothideomycetidae</taxon>
        <taxon>Mycosphaerellales</taxon>
        <taxon>Teratosphaeriaceae</taxon>
        <taxon>Neohortaea</taxon>
    </lineage>
</organism>